<evidence type="ECO:0000313" key="1">
    <source>
        <dbReference type="EMBL" id="GAA3972009.1"/>
    </source>
</evidence>
<comment type="caution">
    <text evidence="1">The sequence shown here is derived from an EMBL/GenBank/DDBJ whole genome shotgun (WGS) entry which is preliminary data.</text>
</comment>
<evidence type="ECO:0008006" key="3">
    <source>
        <dbReference type="Google" id="ProtNLM"/>
    </source>
</evidence>
<accession>A0ABP7PY62</accession>
<dbReference type="Gene3D" id="3.40.50.150">
    <property type="entry name" value="Vaccinia Virus protein VP39"/>
    <property type="match status" value="1"/>
</dbReference>
<proteinExistence type="predicted"/>
<name>A0ABP7PY62_9GAMM</name>
<protein>
    <recommendedName>
        <fullName evidence="3">Methyltransferase family protein</fullName>
    </recommendedName>
</protein>
<evidence type="ECO:0000313" key="2">
    <source>
        <dbReference type="Proteomes" id="UP001501337"/>
    </source>
</evidence>
<keyword evidence="2" id="KW-1185">Reference proteome</keyword>
<dbReference type="RefSeq" id="WP_344808142.1">
    <property type="nucleotide sequence ID" value="NZ_BAABBO010000014.1"/>
</dbReference>
<organism evidence="1 2">
    <name type="scientific">Allohahella marinimesophila</name>
    <dbReference type="NCBI Taxonomy" id="1054972"/>
    <lineage>
        <taxon>Bacteria</taxon>
        <taxon>Pseudomonadati</taxon>
        <taxon>Pseudomonadota</taxon>
        <taxon>Gammaproteobacteria</taxon>
        <taxon>Oceanospirillales</taxon>
        <taxon>Hahellaceae</taxon>
        <taxon>Allohahella</taxon>
    </lineage>
</organism>
<dbReference type="EMBL" id="BAABBO010000014">
    <property type="protein sequence ID" value="GAA3972009.1"/>
    <property type="molecule type" value="Genomic_DNA"/>
</dbReference>
<dbReference type="Proteomes" id="UP001501337">
    <property type="component" value="Unassembled WGS sequence"/>
</dbReference>
<reference evidence="2" key="1">
    <citation type="journal article" date="2019" name="Int. J. Syst. Evol. Microbiol.">
        <title>The Global Catalogue of Microorganisms (GCM) 10K type strain sequencing project: providing services to taxonomists for standard genome sequencing and annotation.</title>
        <authorList>
            <consortium name="The Broad Institute Genomics Platform"/>
            <consortium name="The Broad Institute Genome Sequencing Center for Infectious Disease"/>
            <person name="Wu L."/>
            <person name="Ma J."/>
        </authorList>
    </citation>
    <scope>NUCLEOTIDE SEQUENCE [LARGE SCALE GENOMIC DNA]</scope>
    <source>
        <strain evidence="2">JCM 17555</strain>
    </source>
</reference>
<dbReference type="SUPFAM" id="SSF53335">
    <property type="entry name" value="S-adenosyl-L-methionine-dependent methyltransferases"/>
    <property type="match status" value="1"/>
</dbReference>
<dbReference type="InterPro" id="IPR029063">
    <property type="entry name" value="SAM-dependent_MTases_sf"/>
</dbReference>
<gene>
    <name evidence="1" type="ORF">GCM10022278_31700</name>
</gene>
<sequence length="226" mass="25604">MKKLAQALPAVSSAARQFIRKMKKSNRGFTGSGDYWKSRYSTGGNSGDGSYNELARFKAEQLNDFVQSKGIRSVIEYGCGDGNQLKLAGYPAYIGFDVSETAVGICRSAFADDRSKSFKTVDHYDGETAELTLSLDVVYHLVEDSVFEGYMHRLFDSSTGYVIVYSSNTDENPAKRPDHVRHRRFTDWVQREKPNWALRSHVPNKYPYRDDTKTGSSADFYFFEKS</sequence>